<keyword evidence="5" id="KW-0732">Signal</keyword>
<evidence type="ECO:0000256" key="5">
    <source>
        <dbReference type="SAM" id="SignalP"/>
    </source>
</evidence>
<feature type="chain" id="PRO_5020601738" evidence="5">
    <location>
        <begin position="35"/>
        <end position="304"/>
    </location>
</feature>
<evidence type="ECO:0000313" key="7">
    <source>
        <dbReference type="EMBL" id="TDC29941.1"/>
    </source>
</evidence>
<gene>
    <name evidence="7" type="ORF">E1261_14475</name>
</gene>
<proteinExistence type="inferred from homology"/>
<dbReference type="RefSeq" id="WP_132406800.1">
    <property type="nucleotide sequence ID" value="NZ_SMKA01000052.1"/>
</dbReference>
<keyword evidence="8" id="KW-1185">Reference proteome</keyword>
<dbReference type="GO" id="GO:0006508">
    <property type="term" value="P:proteolysis"/>
    <property type="evidence" value="ECO:0007669"/>
    <property type="project" value="UniProtKB-KW"/>
</dbReference>
<dbReference type="OrthoDB" id="5177647at2"/>
<feature type="signal peptide" evidence="5">
    <location>
        <begin position="1"/>
        <end position="34"/>
    </location>
</feature>
<evidence type="ECO:0000259" key="6">
    <source>
        <dbReference type="PROSITE" id="PS51935"/>
    </source>
</evidence>
<keyword evidence="3" id="KW-0378">Hydrolase</keyword>
<organism evidence="7 8">
    <name type="scientific">Kribbella albertanoniae</name>
    <dbReference type="NCBI Taxonomy" id="1266829"/>
    <lineage>
        <taxon>Bacteria</taxon>
        <taxon>Bacillati</taxon>
        <taxon>Actinomycetota</taxon>
        <taxon>Actinomycetes</taxon>
        <taxon>Propionibacteriales</taxon>
        <taxon>Kribbellaceae</taxon>
        <taxon>Kribbella</taxon>
    </lineage>
</organism>
<name>A0A4R4Q498_9ACTN</name>
<evidence type="ECO:0000256" key="4">
    <source>
        <dbReference type="ARBA" id="ARBA00022807"/>
    </source>
</evidence>
<evidence type="ECO:0000256" key="2">
    <source>
        <dbReference type="ARBA" id="ARBA00022670"/>
    </source>
</evidence>
<comment type="caution">
    <text evidence="7">The sequence shown here is derived from an EMBL/GenBank/DDBJ whole genome shotgun (WGS) entry which is preliminary data.</text>
</comment>
<dbReference type="InterPro" id="IPR051794">
    <property type="entry name" value="PG_Endopeptidase_C40"/>
</dbReference>
<keyword evidence="4" id="KW-0788">Thiol protease</keyword>
<dbReference type="EMBL" id="SMKA01000052">
    <property type="protein sequence ID" value="TDC29941.1"/>
    <property type="molecule type" value="Genomic_DNA"/>
</dbReference>
<evidence type="ECO:0000256" key="1">
    <source>
        <dbReference type="ARBA" id="ARBA00007074"/>
    </source>
</evidence>
<accession>A0A4R4Q498</accession>
<reference evidence="7 8" key="1">
    <citation type="submission" date="2019-03" db="EMBL/GenBank/DDBJ databases">
        <title>Draft genome sequences of novel Actinobacteria.</title>
        <authorList>
            <person name="Sahin N."/>
            <person name="Ay H."/>
            <person name="Saygin H."/>
        </authorList>
    </citation>
    <scope>NUCLEOTIDE SEQUENCE [LARGE SCALE GENOMIC DNA]</scope>
    <source>
        <strain evidence="7 8">JCM 30547</strain>
    </source>
</reference>
<evidence type="ECO:0000256" key="3">
    <source>
        <dbReference type="ARBA" id="ARBA00022801"/>
    </source>
</evidence>
<dbReference type="PROSITE" id="PS51935">
    <property type="entry name" value="NLPC_P60"/>
    <property type="match status" value="1"/>
</dbReference>
<dbReference type="AlphaFoldDB" id="A0A4R4Q498"/>
<evidence type="ECO:0000313" key="8">
    <source>
        <dbReference type="Proteomes" id="UP000295075"/>
    </source>
</evidence>
<dbReference type="PANTHER" id="PTHR47359">
    <property type="entry name" value="PEPTIDOGLYCAN DL-ENDOPEPTIDASE CWLO"/>
    <property type="match status" value="1"/>
</dbReference>
<dbReference type="InterPro" id="IPR000064">
    <property type="entry name" value="NLP_P60_dom"/>
</dbReference>
<dbReference type="InterPro" id="IPR038765">
    <property type="entry name" value="Papain-like_cys_pep_sf"/>
</dbReference>
<keyword evidence="2" id="KW-0645">Protease</keyword>
<dbReference type="SUPFAM" id="SSF54001">
    <property type="entry name" value="Cysteine proteinases"/>
    <property type="match status" value="1"/>
</dbReference>
<dbReference type="Gene3D" id="3.90.1720.10">
    <property type="entry name" value="endopeptidase domain like (from Nostoc punctiforme)"/>
    <property type="match status" value="1"/>
</dbReference>
<comment type="similarity">
    <text evidence="1">Belongs to the peptidase C40 family.</text>
</comment>
<dbReference type="Proteomes" id="UP000295075">
    <property type="component" value="Unassembled WGS sequence"/>
</dbReference>
<protein>
    <submittedName>
        <fullName evidence="7">Peptidoglycan endopeptidase</fullName>
    </submittedName>
</protein>
<dbReference type="GO" id="GO:0008234">
    <property type="term" value="F:cysteine-type peptidase activity"/>
    <property type="evidence" value="ECO:0007669"/>
    <property type="project" value="UniProtKB-KW"/>
</dbReference>
<feature type="domain" description="NlpC/P60" evidence="6">
    <location>
        <begin position="158"/>
        <end position="304"/>
    </location>
</feature>
<sequence length="304" mass="32835">MQRNRLRRSLAALAMTIVTAVSGALLVGPTPAQAAGLANPSATLTVECPGASAFIQVDWLGPNRVTVRWSIEDTGTAAGWSPVLRINAIGSNNVNTPMIFPSGDTFFVLRAGNGHSEVGLEADWNPENIADLNHLKVKVQNGTSAQDPEGNGCTESRNIFNWTRIAYDNAWSQRDKQYRFGNLGPDYGLGPNYYDCSGLTLTSYDKIPLFPGFGNVRTADSIHNWAASHTSPAKVYAKRVDRADAKVGDLFFYNTDGDSAVDHVDFYAGNNEAYGALNETLGLTTHPMWSGVVGIYRILGVSTD</sequence>
<dbReference type="Pfam" id="PF00877">
    <property type="entry name" value="NLPC_P60"/>
    <property type="match status" value="1"/>
</dbReference>
<dbReference type="PANTHER" id="PTHR47359:SF3">
    <property type="entry name" value="NLP_P60 DOMAIN-CONTAINING PROTEIN-RELATED"/>
    <property type="match status" value="1"/>
</dbReference>